<feature type="non-terminal residue" evidence="1">
    <location>
        <position position="1"/>
    </location>
</feature>
<proteinExistence type="predicted"/>
<name>X1I642_9ZZZZ</name>
<dbReference type="SUPFAM" id="SSF53649">
    <property type="entry name" value="Alkaline phosphatase-like"/>
    <property type="match status" value="1"/>
</dbReference>
<gene>
    <name evidence="1" type="ORF">S03H2_26650</name>
</gene>
<dbReference type="EMBL" id="BARU01015553">
    <property type="protein sequence ID" value="GAH53008.1"/>
    <property type="molecule type" value="Genomic_DNA"/>
</dbReference>
<sequence length="93" mass="9767">RQVDVAPTIAAIAGFPPPEDADGEALNVVKTISTSILPSEGEGLPGEEIIFLVTVKNTGSTADNYLLENVDNSGWALELENSMVEVPAGENRT</sequence>
<protein>
    <recommendedName>
        <fullName evidence="2">DUF11 domain-containing protein</fullName>
    </recommendedName>
</protein>
<evidence type="ECO:0000313" key="1">
    <source>
        <dbReference type="EMBL" id="GAH53008.1"/>
    </source>
</evidence>
<reference evidence="1" key="1">
    <citation type="journal article" date="2014" name="Front. Microbiol.">
        <title>High frequency of phylogenetically diverse reductive dehalogenase-homologous genes in deep subseafloor sedimentary metagenomes.</title>
        <authorList>
            <person name="Kawai M."/>
            <person name="Futagami T."/>
            <person name="Toyoda A."/>
            <person name="Takaki Y."/>
            <person name="Nishi S."/>
            <person name="Hori S."/>
            <person name="Arai W."/>
            <person name="Tsubouchi T."/>
            <person name="Morono Y."/>
            <person name="Uchiyama I."/>
            <person name="Ito T."/>
            <person name="Fujiyama A."/>
            <person name="Inagaki F."/>
            <person name="Takami H."/>
        </authorList>
    </citation>
    <scope>NUCLEOTIDE SEQUENCE</scope>
    <source>
        <strain evidence="1">Expedition CK06-06</strain>
    </source>
</reference>
<accession>X1I642</accession>
<dbReference type="AlphaFoldDB" id="X1I642"/>
<comment type="caution">
    <text evidence="1">The sequence shown here is derived from an EMBL/GenBank/DDBJ whole genome shotgun (WGS) entry which is preliminary data.</text>
</comment>
<feature type="non-terminal residue" evidence="1">
    <location>
        <position position="93"/>
    </location>
</feature>
<dbReference type="InterPro" id="IPR017850">
    <property type="entry name" value="Alkaline_phosphatase_core_sf"/>
</dbReference>
<evidence type="ECO:0008006" key="2">
    <source>
        <dbReference type="Google" id="ProtNLM"/>
    </source>
</evidence>
<organism evidence="1">
    <name type="scientific">marine sediment metagenome</name>
    <dbReference type="NCBI Taxonomy" id="412755"/>
    <lineage>
        <taxon>unclassified sequences</taxon>
        <taxon>metagenomes</taxon>
        <taxon>ecological metagenomes</taxon>
    </lineage>
</organism>